<evidence type="ECO:0000313" key="2">
    <source>
        <dbReference type="Proteomes" id="UP000580250"/>
    </source>
</evidence>
<proteinExistence type="predicted"/>
<dbReference type="EMBL" id="CAJEWN010001648">
    <property type="protein sequence ID" value="CAD2199104.1"/>
    <property type="molecule type" value="Genomic_DNA"/>
</dbReference>
<gene>
    <name evidence="1" type="ORF">MENT_LOCUS52471</name>
</gene>
<organism evidence="1 2">
    <name type="scientific">Meloidogyne enterolobii</name>
    <name type="common">Root-knot nematode worm</name>
    <name type="synonym">Meloidogyne mayaguensis</name>
    <dbReference type="NCBI Taxonomy" id="390850"/>
    <lineage>
        <taxon>Eukaryota</taxon>
        <taxon>Metazoa</taxon>
        <taxon>Ecdysozoa</taxon>
        <taxon>Nematoda</taxon>
        <taxon>Chromadorea</taxon>
        <taxon>Rhabditida</taxon>
        <taxon>Tylenchina</taxon>
        <taxon>Tylenchomorpha</taxon>
        <taxon>Tylenchoidea</taxon>
        <taxon>Meloidogynidae</taxon>
        <taxon>Meloidogyninae</taxon>
        <taxon>Meloidogyne</taxon>
    </lineage>
</organism>
<dbReference type="Proteomes" id="UP000580250">
    <property type="component" value="Unassembled WGS sequence"/>
</dbReference>
<protein>
    <submittedName>
        <fullName evidence="1">Uncharacterized protein</fullName>
    </submittedName>
</protein>
<dbReference type="AlphaFoldDB" id="A0A6V7XIB7"/>
<reference evidence="1 2" key="1">
    <citation type="submission" date="2020-08" db="EMBL/GenBank/DDBJ databases">
        <authorList>
            <person name="Koutsovoulos G."/>
            <person name="Danchin GJ E."/>
        </authorList>
    </citation>
    <scope>NUCLEOTIDE SEQUENCE [LARGE SCALE GENOMIC DNA]</scope>
</reference>
<name>A0A6V7XIB7_MELEN</name>
<evidence type="ECO:0000313" key="1">
    <source>
        <dbReference type="EMBL" id="CAD2199104.1"/>
    </source>
</evidence>
<comment type="caution">
    <text evidence="1">The sequence shown here is derived from an EMBL/GenBank/DDBJ whole genome shotgun (WGS) entry which is preliminary data.</text>
</comment>
<accession>A0A6V7XIB7</accession>
<sequence length="89" mass="11108">MKTKFEDRGYLSRISDPRQIFVEEDIQKFFCPIEDFINILRKKVKGHENIWKLSEDNENKDQIFEPLWNSNYKLYIEYKHEKYQRKFNI</sequence>